<dbReference type="KEGG" id="caj:CIG1485E_0417"/>
<dbReference type="OrthoDB" id="5361690at2"/>
<dbReference type="AlphaFoldDB" id="A0A076F9D2"/>
<dbReference type="Proteomes" id="UP000028486">
    <property type="component" value="Chromosome"/>
</dbReference>
<evidence type="ECO:0000313" key="3">
    <source>
        <dbReference type="Proteomes" id="UP000028486"/>
    </source>
</evidence>
<name>A0A076F9D2_9BACT</name>
<dbReference type="STRING" id="1244531.CIG2463D_0418"/>
<keyword evidence="1" id="KW-0732">Signal</keyword>
<evidence type="ECO:0008006" key="4">
    <source>
        <dbReference type="Google" id="ProtNLM"/>
    </source>
</evidence>
<protein>
    <recommendedName>
        <fullName evidence="4">Lipoprotein</fullName>
    </recommendedName>
</protein>
<reference evidence="3" key="1">
    <citation type="journal article" date="2014" name="Genome Announc.">
        <title>Complete Genome Sequence of Campylobacter iguaniorum Strain 1485ET, Isolated from a Bearded Dragon (Pogona vitticeps).</title>
        <authorList>
            <person name="Gilbert M.J."/>
            <person name="Miller W.G."/>
            <person name="Yee E."/>
            <person name="Kik M."/>
            <person name="Wagenaar J.A."/>
            <person name="Duim B."/>
        </authorList>
    </citation>
    <scope>NUCLEOTIDE SEQUENCE [LARGE SCALE GENOMIC DNA]</scope>
    <source>
        <strain evidence="3">1485E</strain>
    </source>
</reference>
<dbReference type="HOGENOM" id="CLU_1432129_0_0_7"/>
<feature type="signal peptide" evidence="1">
    <location>
        <begin position="1"/>
        <end position="20"/>
    </location>
</feature>
<gene>
    <name evidence="2" type="ORF">CIG1485E_0417</name>
</gene>
<dbReference type="PROSITE" id="PS51257">
    <property type="entry name" value="PROKAR_LIPOPROTEIN"/>
    <property type="match status" value="1"/>
</dbReference>
<feature type="chain" id="PRO_5009743381" description="Lipoprotein" evidence="1">
    <location>
        <begin position="21"/>
        <end position="187"/>
    </location>
</feature>
<dbReference type="eggNOG" id="ENOG5030BJ0">
    <property type="taxonomic scope" value="Bacteria"/>
</dbReference>
<organism evidence="2 3">
    <name type="scientific">Campylobacter iguaniorum</name>
    <dbReference type="NCBI Taxonomy" id="1244531"/>
    <lineage>
        <taxon>Bacteria</taxon>
        <taxon>Pseudomonadati</taxon>
        <taxon>Campylobacterota</taxon>
        <taxon>Epsilonproteobacteria</taxon>
        <taxon>Campylobacterales</taxon>
        <taxon>Campylobacteraceae</taxon>
        <taxon>Campylobacter</taxon>
    </lineage>
</organism>
<dbReference type="EMBL" id="CP009043">
    <property type="protein sequence ID" value="AII14283.1"/>
    <property type="molecule type" value="Genomic_DNA"/>
</dbReference>
<accession>A0A076F9D2</accession>
<dbReference type="PATRIC" id="fig|1244531.5.peg.425"/>
<sequence>MKKVLFLVIMLILFSGCASSAQNVYISTSSPIFITQKLPGKNVFVNFNENEGNLTQIVKFELSKHGYQISSQELANIIIKGRTNYFRKSSSTKPRMYMDMGFGFGRSFRGRSAGFGYRDPFDDDFYNKEYYYDAQIALLIQIKDAQNYTTNLNLQSEKSQIDFSEEKTLLNFNEAIAKKIVEILKEY</sequence>
<proteinExistence type="predicted"/>
<keyword evidence="3" id="KW-1185">Reference proteome</keyword>
<dbReference type="RefSeq" id="WP_038453195.1">
    <property type="nucleotide sequence ID" value="NZ_CP009043.1"/>
</dbReference>
<evidence type="ECO:0000313" key="2">
    <source>
        <dbReference type="EMBL" id="AII14283.1"/>
    </source>
</evidence>
<evidence type="ECO:0000256" key="1">
    <source>
        <dbReference type="SAM" id="SignalP"/>
    </source>
</evidence>